<evidence type="ECO:0000313" key="1">
    <source>
        <dbReference type="EMBL" id="MST34705.1"/>
    </source>
</evidence>
<sequence length="56" mass="6159">MLANLSRANEYQAELRMEAERRRLVRKARATVVAAGRGHLALAGTSVLAAGRRGRR</sequence>
<accession>A0ABW9QXV3</accession>
<evidence type="ECO:0000313" key="2">
    <source>
        <dbReference type="Proteomes" id="UP000437736"/>
    </source>
</evidence>
<dbReference type="Proteomes" id="UP000437736">
    <property type="component" value="Unassembled WGS sequence"/>
</dbReference>
<dbReference type="EMBL" id="WJHE01001164">
    <property type="protein sequence ID" value="MST34705.1"/>
    <property type="molecule type" value="Genomic_DNA"/>
</dbReference>
<name>A0ABW9QXV3_9ACTN</name>
<comment type="caution">
    <text evidence="1">The sequence shown here is derived from an EMBL/GenBank/DDBJ whole genome shotgun (WGS) entry which is preliminary data.</text>
</comment>
<proteinExistence type="predicted"/>
<keyword evidence="2" id="KW-1185">Reference proteome</keyword>
<organism evidence="1 2">
    <name type="scientific">Acidiferrimicrobium australe</name>
    <dbReference type="NCBI Taxonomy" id="2664430"/>
    <lineage>
        <taxon>Bacteria</taxon>
        <taxon>Bacillati</taxon>
        <taxon>Actinomycetota</taxon>
        <taxon>Acidimicrobiia</taxon>
        <taxon>Acidimicrobiales</taxon>
        <taxon>Acidimicrobiaceae</taxon>
        <taxon>Acidiferrimicrobium</taxon>
    </lineage>
</organism>
<reference evidence="1 2" key="1">
    <citation type="submission" date="2019-11" db="EMBL/GenBank/DDBJ databases">
        <title>Acidiferrimicrobium australis gen. nov., sp. nov., an acidophilic and obligately heterotrophic, member of the Actinobacteria that catalyses dissimilatory oxido- reduction of iron isolated from metal-rich acidic water in Chile.</title>
        <authorList>
            <person name="Gonzalez D."/>
            <person name="Huber K."/>
            <person name="Hedrich S."/>
            <person name="Rojas-Villalobos C."/>
            <person name="Quatrini R."/>
            <person name="Dinamarca M.A."/>
            <person name="Schwarz A."/>
            <person name="Canales C."/>
            <person name="Nancucheo I."/>
        </authorList>
    </citation>
    <scope>NUCLEOTIDE SEQUENCE [LARGE SCALE GENOMIC DNA]</scope>
    <source>
        <strain evidence="1 2">USS-CCA1</strain>
    </source>
</reference>
<gene>
    <name evidence="1" type="ORF">GHK86_18495</name>
</gene>
<protein>
    <submittedName>
        <fullName evidence="1">Uncharacterized protein</fullName>
    </submittedName>
</protein>